<evidence type="ECO:0000313" key="12">
    <source>
        <dbReference type="EMBL" id="MQL50766.1"/>
    </source>
</evidence>
<sequence length="647" mass="70322">MALSKVTGKRDVYLDDRPWEEALEEYMAYLEQKGALNPGPPEVVAVEEARGRVTAAPVYARVSSPHYHAAAMDGYAVKAALTFGASETAPKRLAVGSEAIMVDTGDPLPEGCDAVIMVEDVHFVSSGVLEITQPVYPWQHVRPIGEDIVATEMIVPANHRVRPMDIGGLLAGGITEISVHPRPRVAILPTGTELVEPGRELRPGDIIDYNSRMLSGLVSEWGGDPVRKKITADDFESLRQSLLEALQESDMVLINAGSSAGSEDYTAEVIRSLGRVLVHGVATRPGKPVILGEVDGRPVIGVPGYPVSAYLCADLFVKPIIYRKLGSVPPARRKIEATVSRKLVSSLGVEEFVRVKLGQVGDKIIATPISRGAGIIMSLIRADGIVRVPRLSEGYGAGRAVPVELLRPLEEIRETTVIIGSHDIALDVLANYLRRLYPQASLSSAHVGSLAGLNALKRGEAHCAGTHLLDEETGEYNVSYIQRLLPDRGVVLVNLVYREQGLIVARGNPKGIRGLEDLARPDVTFVNRQRGAGTRVLLDYYLKRLGIEPSRISGYEREEYTHMAVAAAVAGGVDAGLGIRAAAVALGLDFIPLAEERYDLCIPREHWDTPYIQRLMTVMNSPEFQKEVHALGGYDLRDCGKVMWEQE</sequence>
<dbReference type="InterPro" id="IPR005111">
    <property type="entry name" value="MoeA_C_domain_IV"/>
</dbReference>
<dbReference type="SMART" id="SM00852">
    <property type="entry name" value="MoCF_biosynth"/>
    <property type="match status" value="1"/>
</dbReference>
<organism evidence="12 13">
    <name type="scientific">Desulfofundulus thermobenzoicus</name>
    <dbReference type="NCBI Taxonomy" id="29376"/>
    <lineage>
        <taxon>Bacteria</taxon>
        <taxon>Bacillati</taxon>
        <taxon>Bacillota</taxon>
        <taxon>Clostridia</taxon>
        <taxon>Eubacteriales</taxon>
        <taxon>Peptococcaceae</taxon>
        <taxon>Desulfofundulus</taxon>
    </lineage>
</organism>
<evidence type="ECO:0000256" key="10">
    <source>
        <dbReference type="RuleBase" id="RU365090"/>
    </source>
</evidence>
<keyword evidence="7 10" id="KW-0500">Molybdenum</keyword>
<keyword evidence="13" id="KW-1185">Reference proteome</keyword>
<dbReference type="Pfam" id="PF03453">
    <property type="entry name" value="MoeA_N"/>
    <property type="match status" value="1"/>
</dbReference>
<evidence type="ECO:0000256" key="7">
    <source>
        <dbReference type="ARBA" id="ARBA00022505"/>
    </source>
</evidence>
<dbReference type="GO" id="GO:0005829">
    <property type="term" value="C:cytosol"/>
    <property type="evidence" value="ECO:0007669"/>
    <property type="project" value="TreeGrafter"/>
</dbReference>
<dbReference type="Gene3D" id="3.40.980.10">
    <property type="entry name" value="MoaB/Mog-like domain"/>
    <property type="match status" value="1"/>
</dbReference>
<dbReference type="InterPro" id="IPR038987">
    <property type="entry name" value="MoeA-like"/>
</dbReference>
<dbReference type="InterPro" id="IPR036688">
    <property type="entry name" value="MoeA_C_domain_IV_sf"/>
</dbReference>
<dbReference type="InterPro" id="IPR036425">
    <property type="entry name" value="MoaB/Mog-like_dom_sf"/>
</dbReference>
<dbReference type="UniPathway" id="UPA00344"/>
<dbReference type="PANTHER" id="PTHR10192">
    <property type="entry name" value="MOLYBDOPTERIN BIOSYNTHESIS PROTEIN"/>
    <property type="match status" value="1"/>
</dbReference>
<evidence type="ECO:0000256" key="6">
    <source>
        <dbReference type="ARBA" id="ARBA00021108"/>
    </source>
</evidence>
<dbReference type="GO" id="GO:0006777">
    <property type="term" value="P:Mo-molybdopterin cofactor biosynthetic process"/>
    <property type="evidence" value="ECO:0007669"/>
    <property type="project" value="UniProtKB-UniRule"/>
</dbReference>
<dbReference type="InterPro" id="IPR008284">
    <property type="entry name" value="MoCF_biosynth_CS"/>
</dbReference>
<evidence type="ECO:0000256" key="3">
    <source>
        <dbReference type="ARBA" id="ARBA00005046"/>
    </source>
</evidence>
<evidence type="ECO:0000256" key="4">
    <source>
        <dbReference type="ARBA" id="ARBA00010763"/>
    </source>
</evidence>
<feature type="domain" description="MoaB/Mog" evidence="11">
    <location>
        <begin position="186"/>
        <end position="323"/>
    </location>
</feature>
<evidence type="ECO:0000256" key="8">
    <source>
        <dbReference type="ARBA" id="ARBA00023150"/>
    </source>
</evidence>
<evidence type="ECO:0000256" key="1">
    <source>
        <dbReference type="ARBA" id="ARBA00002901"/>
    </source>
</evidence>
<dbReference type="SUPFAM" id="SSF63867">
    <property type="entry name" value="MoeA C-terminal domain-like"/>
    <property type="match status" value="1"/>
</dbReference>
<dbReference type="InterPro" id="IPR005110">
    <property type="entry name" value="MoeA_linker/N"/>
</dbReference>
<comment type="function">
    <text evidence="1 10">Catalyzes the insertion of molybdate into adenylated molybdopterin with the concomitant release of AMP.</text>
</comment>
<evidence type="ECO:0000256" key="9">
    <source>
        <dbReference type="ARBA" id="ARBA00047317"/>
    </source>
</evidence>
<evidence type="ECO:0000256" key="2">
    <source>
        <dbReference type="ARBA" id="ARBA00003487"/>
    </source>
</evidence>
<comment type="similarity">
    <text evidence="4 10">Belongs to the MoeA family.</text>
</comment>
<comment type="cofactor">
    <cofactor evidence="10">
        <name>Mg(2+)</name>
        <dbReference type="ChEBI" id="CHEBI:18420"/>
    </cofactor>
</comment>
<dbReference type="Pfam" id="PF12727">
    <property type="entry name" value="PBP_like"/>
    <property type="match status" value="1"/>
</dbReference>
<dbReference type="InterPro" id="IPR036135">
    <property type="entry name" value="MoeA_linker/N_sf"/>
</dbReference>
<comment type="catalytic activity">
    <reaction evidence="9">
        <text>adenylyl-molybdopterin + molybdate = Mo-molybdopterin + AMP + H(+)</text>
        <dbReference type="Rhea" id="RHEA:35047"/>
        <dbReference type="ChEBI" id="CHEBI:15378"/>
        <dbReference type="ChEBI" id="CHEBI:36264"/>
        <dbReference type="ChEBI" id="CHEBI:62727"/>
        <dbReference type="ChEBI" id="CHEBI:71302"/>
        <dbReference type="ChEBI" id="CHEBI:456215"/>
        <dbReference type="EC" id="2.10.1.1"/>
    </reaction>
</comment>
<keyword evidence="10" id="KW-0808">Transferase</keyword>
<protein>
    <recommendedName>
        <fullName evidence="6 10">Molybdopterin molybdenumtransferase</fullName>
        <ecNumber evidence="5 10">2.10.1.1</ecNumber>
    </recommendedName>
</protein>
<keyword evidence="8 10" id="KW-0501">Molybdenum cofactor biosynthesis</keyword>
<dbReference type="Proteomes" id="UP000441717">
    <property type="component" value="Unassembled WGS sequence"/>
</dbReference>
<dbReference type="SUPFAM" id="SSF63882">
    <property type="entry name" value="MoeA N-terminal region -like"/>
    <property type="match status" value="1"/>
</dbReference>
<reference evidence="12 13" key="1">
    <citation type="submission" date="2019-10" db="EMBL/GenBank/DDBJ databases">
        <title>Comparative genomics of sulfur disproportionating microorganisms.</title>
        <authorList>
            <person name="Ward L.M."/>
            <person name="Bertran E."/>
            <person name="Johnston D."/>
        </authorList>
    </citation>
    <scope>NUCLEOTIDE SEQUENCE [LARGE SCALE GENOMIC DNA]</scope>
    <source>
        <strain evidence="12 13">DSM 14055</strain>
    </source>
</reference>
<comment type="caution">
    <text evidence="12">The sequence shown here is derived from an EMBL/GenBank/DDBJ whole genome shotgun (WGS) entry which is preliminary data.</text>
</comment>
<dbReference type="Pfam" id="PF00994">
    <property type="entry name" value="MoCF_biosynth"/>
    <property type="match status" value="1"/>
</dbReference>
<dbReference type="InterPro" id="IPR001453">
    <property type="entry name" value="MoaB/Mog_dom"/>
</dbReference>
<dbReference type="EC" id="2.10.1.1" evidence="5 10"/>
<keyword evidence="10" id="KW-0460">Magnesium</keyword>
<dbReference type="RefSeq" id="WP_152944678.1">
    <property type="nucleotide sequence ID" value="NZ_WHYR01000001.1"/>
</dbReference>
<comment type="function">
    <text evidence="2">May be involved in the biosynthesis of molybdopterin.</text>
</comment>
<name>A0A6N7ILB3_9FIRM</name>
<dbReference type="NCBIfam" id="TIGR00177">
    <property type="entry name" value="molyb_syn"/>
    <property type="match status" value="1"/>
</dbReference>
<dbReference type="Gene3D" id="2.170.190.11">
    <property type="entry name" value="Molybdopterin biosynthesis moea protein, domain 3"/>
    <property type="match status" value="1"/>
</dbReference>
<dbReference type="GO" id="GO:0046872">
    <property type="term" value="F:metal ion binding"/>
    <property type="evidence" value="ECO:0007669"/>
    <property type="project" value="UniProtKB-UniRule"/>
</dbReference>
<keyword evidence="10" id="KW-0479">Metal-binding</keyword>
<dbReference type="NCBIfam" id="NF011068">
    <property type="entry name" value="PRK14498.1"/>
    <property type="match status" value="1"/>
</dbReference>
<gene>
    <name evidence="12" type="ORF">GFC01_00415</name>
</gene>
<dbReference type="FunFam" id="2.40.340.10:FF:000005">
    <property type="entry name" value="Molybdopterin molybdenumtransferase MoeA"/>
    <property type="match status" value="1"/>
</dbReference>
<proteinExistence type="inferred from homology"/>
<dbReference type="SUPFAM" id="SSF53218">
    <property type="entry name" value="Molybdenum cofactor biosynthesis proteins"/>
    <property type="match status" value="1"/>
</dbReference>
<dbReference type="AlphaFoldDB" id="A0A6N7ILB3"/>
<evidence type="ECO:0000313" key="13">
    <source>
        <dbReference type="Proteomes" id="UP000441717"/>
    </source>
</evidence>
<dbReference type="OrthoDB" id="9804758at2"/>
<dbReference type="Gene3D" id="3.90.105.10">
    <property type="entry name" value="Molybdopterin biosynthesis moea protein, domain 2"/>
    <property type="match status" value="1"/>
</dbReference>
<evidence type="ECO:0000259" key="11">
    <source>
        <dbReference type="SMART" id="SM00852"/>
    </source>
</evidence>
<evidence type="ECO:0000256" key="5">
    <source>
        <dbReference type="ARBA" id="ARBA00013269"/>
    </source>
</evidence>
<dbReference type="GO" id="GO:0061599">
    <property type="term" value="F:molybdopterin molybdotransferase activity"/>
    <property type="evidence" value="ECO:0007669"/>
    <property type="project" value="UniProtKB-UniRule"/>
</dbReference>
<dbReference type="CDD" id="cd00887">
    <property type="entry name" value="MoeA"/>
    <property type="match status" value="1"/>
</dbReference>
<dbReference type="EMBL" id="WHYR01000001">
    <property type="protein sequence ID" value="MQL50766.1"/>
    <property type="molecule type" value="Genomic_DNA"/>
</dbReference>
<dbReference type="PANTHER" id="PTHR10192:SF16">
    <property type="entry name" value="MOLYBDOPTERIN MOLYBDENUMTRANSFERASE"/>
    <property type="match status" value="1"/>
</dbReference>
<dbReference type="SUPFAM" id="SSF53850">
    <property type="entry name" value="Periplasmic binding protein-like II"/>
    <property type="match status" value="1"/>
</dbReference>
<accession>A0A6N7ILB3</accession>
<dbReference type="Pfam" id="PF03454">
    <property type="entry name" value="MoeA_C"/>
    <property type="match status" value="1"/>
</dbReference>
<dbReference type="InterPro" id="IPR024370">
    <property type="entry name" value="PBP_domain"/>
</dbReference>
<dbReference type="PROSITE" id="PS01079">
    <property type="entry name" value="MOCF_BIOSYNTHESIS_2"/>
    <property type="match status" value="1"/>
</dbReference>
<dbReference type="Gene3D" id="3.40.190.10">
    <property type="entry name" value="Periplasmic binding protein-like II"/>
    <property type="match status" value="1"/>
</dbReference>
<comment type="pathway">
    <text evidence="3 10">Cofactor biosynthesis; molybdopterin biosynthesis.</text>
</comment>
<dbReference type="Gene3D" id="2.40.340.10">
    <property type="entry name" value="MoeA, C-terminal, domain IV"/>
    <property type="match status" value="1"/>
</dbReference>